<name>A0ABW5XEQ3_9MICO</name>
<evidence type="ECO:0000313" key="4">
    <source>
        <dbReference type="Proteomes" id="UP001597391"/>
    </source>
</evidence>
<dbReference type="PANTHER" id="PTHR30336">
    <property type="entry name" value="INNER MEMBRANE PROTEIN, PROBABLE PERMEASE"/>
    <property type="match status" value="1"/>
</dbReference>
<keyword evidence="1" id="KW-1133">Transmembrane helix</keyword>
<feature type="transmembrane region" description="Helical" evidence="1">
    <location>
        <begin position="52"/>
        <end position="78"/>
    </location>
</feature>
<reference evidence="4" key="1">
    <citation type="journal article" date="2019" name="Int. J. Syst. Evol. Microbiol.">
        <title>The Global Catalogue of Microorganisms (GCM) 10K type strain sequencing project: providing services to taxonomists for standard genome sequencing and annotation.</title>
        <authorList>
            <consortium name="The Broad Institute Genomics Platform"/>
            <consortium name="The Broad Institute Genome Sequencing Center for Infectious Disease"/>
            <person name="Wu L."/>
            <person name="Ma J."/>
        </authorList>
    </citation>
    <scope>NUCLEOTIDE SEQUENCE [LARGE SCALE GENOMIC DNA]</scope>
    <source>
        <strain evidence="4">KCTC 33576</strain>
    </source>
</reference>
<evidence type="ECO:0000259" key="2">
    <source>
        <dbReference type="Pfam" id="PF02698"/>
    </source>
</evidence>
<feature type="transmembrane region" description="Helical" evidence="1">
    <location>
        <begin position="90"/>
        <end position="110"/>
    </location>
</feature>
<dbReference type="RefSeq" id="WP_377466461.1">
    <property type="nucleotide sequence ID" value="NZ_JBHUOP010000003.1"/>
</dbReference>
<dbReference type="InterPro" id="IPR014729">
    <property type="entry name" value="Rossmann-like_a/b/a_fold"/>
</dbReference>
<feature type="transmembrane region" description="Helical" evidence="1">
    <location>
        <begin position="30"/>
        <end position="46"/>
    </location>
</feature>
<feature type="transmembrane region" description="Helical" evidence="1">
    <location>
        <begin position="313"/>
        <end position="331"/>
    </location>
</feature>
<dbReference type="InterPro" id="IPR003848">
    <property type="entry name" value="DUF218"/>
</dbReference>
<dbReference type="Pfam" id="PF02698">
    <property type="entry name" value="DUF218"/>
    <property type="match status" value="1"/>
</dbReference>
<dbReference type="PANTHER" id="PTHR30336:SF18">
    <property type="entry name" value="MEMBRANE PROTEIN"/>
    <property type="match status" value="1"/>
</dbReference>
<protein>
    <submittedName>
        <fullName evidence="3">ElyC/SanA/YdcF family protein</fullName>
    </submittedName>
</protein>
<accession>A0ABW5XEQ3</accession>
<dbReference type="EMBL" id="JBHUOP010000003">
    <property type="protein sequence ID" value="MFD2840592.1"/>
    <property type="molecule type" value="Genomic_DNA"/>
</dbReference>
<sequence length="337" mass="37197">MVNVLLFGWIGLFVLAGVGFLRNRTALRNVVVLFVGIGVFFLWGGLSVDSSLFFALFVFLVILPIVFSLPILTLALLANGLVMYRREARTLGNLLSLVVGLVIVAMTWTMNGIFGSGYVNLYLGWGWISVAMVLGYFAVAFVVYLVASWLYSVVPTRIAPDYGIVLGARLIDGKVPPLLRSRLDRAIDLYRESEAQGRTLTLIPSGGQGEDEVKPEGVGMAEYLYANNIPREHVVVEDKAINTRGNLTMSRELMSRPDAPTAIITNNYHVFRAALLARKLGMKTHVYGAKTKFYYLPSAIIREFLAIMVQYKWLNLLVVLVVLAVGMVGLVESARAN</sequence>
<keyword evidence="1" id="KW-0472">Membrane</keyword>
<dbReference type="Gene3D" id="3.40.50.620">
    <property type="entry name" value="HUPs"/>
    <property type="match status" value="1"/>
</dbReference>
<feature type="transmembrane region" description="Helical" evidence="1">
    <location>
        <begin position="6"/>
        <end position="23"/>
    </location>
</feature>
<proteinExistence type="predicted"/>
<dbReference type="InterPro" id="IPR051599">
    <property type="entry name" value="Cell_Envelope_Assoc"/>
</dbReference>
<dbReference type="Proteomes" id="UP001597391">
    <property type="component" value="Unassembled WGS sequence"/>
</dbReference>
<feature type="domain" description="DUF218" evidence="2">
    <location>
        <begin position="161"/>
        <end position="305"/>
    </location>
</feature>
<evidence type="ECO:0000256" key="1">
    <source>
        <dbReference type="SAM" id="Phobius"/>
    </source>
</evidence>
<keyword evidence="4" id="KW-1185">Reference proteome</keyword>
<comment type="caution">
    <text evidence="3">The sequence shown here is derived from an EMBL/GenBank/DDBJ whole genome shotgun (WGS) entry which is preliminary data.</text>
</comment>
<organism evidence="3 4">
    <name type="scientific">Populibacterium corticicola</name>
    <dbReference type="NCBI Taxonomy" id="1812826"/>
    <lineage>
        <taxon>Bacteria</taxon>
        <taxon>Bacillati</taxon>
        <taxon>Actinomycetota</taxon>
        <taxon>Actinomycetes</taxon>
        <taxon>Micrococcales</taxon>
        <taxon>Jonesiaceae</taxon>
        <taxon>Populibacterium</taxon>
    </lineage>
</organism>
<keyword evidence="1" id="KW-0812">Transmembrane</keyword>
<evidence type="ECO:0000313" key="3">
    <source>
        <dbReference type="EMBL" id="MFD2840592.1"/>
    </source>
</evidence>
<dbReference type="CDD" id="cd06259">
    <property type="entry name" value="YdcF-like"/>
    <property type="match status" value="1"/>
</dbReference>
<gene>
    <name evidence="3" type="ORF">ACFSYH_08410</name>
</gene>
<feature type="transmembrane region" description="Helical" evidence="1">
    <location>
        <begin position="122"/>
        <end position="147"/>
    </location>
</feature>